<dbReference type="GO" id="GO:0009307">
    <property type="term" value="P:DNA restriction-modification system"/>
    <property type="evidence" value="ECO:0007669"/>
    <property type="project" value="UniProtKB-KW"/>
</dbReference>
<organism evidence="5 6">
    <name type="scientific">Chromobacterium violaceum</name>
    <dbReference type="NCBI Taxonomy" id="536"/>
    <lineage>
        <taxon>Bacteria</taxon>
        <taxon>Pseudomonadati</taxon>
        <taxon>Pseudomonadota</taxon>
        <taxon>Betaproteobacteria</taxon>
        <taxon>Neisseriales</taxon>
        <taxon>Chromobacteriaceae</taxon>
        <taxon>Chromobacterium</taxon>
    </lineage>
</organism>
<dbReference type="InterPro" id="IPR052021">
    <property type="entry name" value="Type-I_RS_S_subunit"/>
</dbReference>
<dbReference type="Pfam" id="PF01420">
    <property type="entry name" value="Methylase_S"/>
    <property type="match status" value="2"/>
</dbReference>
<keyword evidence="3" id="KW-0238">DNA-binding</keyword>
<evidence type="ECO:0000313" key="6">
    <source>
        <dbReference type="Proteomes" id="UP000196342"/>
    </source>
</evidence>
<dbReference type="EMBL" id="NHOO01000002">
    <property type="protein sequence ID" value="OVE50016.1"/>
    <property type="molecule type" value="Genomic_DNA"/>
</dbReference>
<dbReference type="Gene3D" id="3.90.220.20">
    <property type="entry name" value="DNA methylase specificity domains"/>
    <property type="match status" value="2"/>
</dbReference>
<dbReference type="PANTHER" id="PTHR30408">
    <property type="entry name" value="TYPE-1 RESTRICTION ENZYME ECOKI SPECIFICITY PROTEIN"/>
    <property type="match status" value="1"/>
</dbReference>
<accession>A0A202BER2</accession>
<dbReference type="RefSeq" id="WP_087697149.1">
    <property type="nucleotide sequence ID" value="NZ_NHOO01000002.1"/>
</dbReference>
<dbReference type="InterPro" id="IPR044946">
    <property type="entry name" value="Restrct_endonuc_typeI_TRD_sf"/>
</dbReference>
<dbReference type="AlphaFoldDB" id="A0A202BER2"/>
<keyword evidence="2" id="KW-0680">Restriction system</keyword>
<dbReference type="PANTHER" id="PTHR30408:SF12">
    <property type="entry name" value="TYPE I RESTRICTION ENZYME MJAVIII SPECIFICITY SUBUNIT"/>
    <property type="match status" value="1"/>
</dbReference>
<dbReference type="CDD" id="cd17256">
    <property type="entry name" value="RMtype1_S_EcoJA65PI-TRD1-CR1_like"/>
    <property type="match status" value="1"/>
</dbReference>
<keyword evidence="6" id="KW-1185">Reference proteome</keyword>
<protein>
    <recommendedName>
        <fullName evidence="4">Type I restriction modification DNA specificity domain-containing protein</fullName>
    </recommendedName>
</protein>
<reference evidence="5 6" key="1">
    <citation type="submission" date="2017-05" db="EMBL/GenBank/DDBJ databases">
        <title>Chromobacterium violaceum GHPS1 isolated from Hydrocarbon polluted soil in French Guiana display an awesome secondary metabolite arsenal and a battery of drug and heavy-metal-resistance and detoxification of xenobiotics proteins.</title>
        <authorList>
            <person name="Belbahri L."/>
        </authorList>
    </citation>
    <scope>NUCLEOTIDE SEQUENCE [LARGE SCALE GENOMIC DNA]</scope>
    <source>
        <strain evidence="5 6">GHPS1</strain>
    </source>
</reference>
<comment type="similarity">
    <text evidence="1">Belongs to the type-I restriction system S methylase family.</text>
</comment>
<feature type="domain" description="Type I restriction modification DNA specificity" evidence="4">
    <location>
        <begin position="87"/>
        <end position="216"/>
    </location>
</feature>
<dbReference type="InterPro" id="IPR000055">
    <property type="entry name" value="Restrct_endonuc_typeI_TRD"/>
</dbReference>
<comment type="caution">
    <text evidence="5">The sequence shown here is derived from an EMBL/GenBank/DDBJ whole genome shotgun (WGS) entry which is preliminary data.</text>
</comment>
<evidence type="ECO:0000256" key="3">
    <source>
        <dbReference type="ARBA" id="ARBA00023125"/>
    </source>
</evidence>
<proteinExistence type="inferred from homology"/>
<evidence type="ECO:0000256" key="2">
    <source>
        <dbReference type="ARBA" id="ARBA00022747"/>
    </source>
</evidence>
<evidence type="ECO:0000313" key="5">
    <source>
        <dbReference type="EMBL" id="OVE50016.1"/>
    </source>
</evidence>
<name>A0A202BER2_CHRVL</name>
<dbReference type="GO" id="GO:0003677">
    <property type="term" value="F:DNA binding"/>
    <property type="evidence" value="ECO:0007669"/>
    <property type="project" value="UniProtKB-KW"/>
</dbReference>
<evidence type="ECO:0000256" key="1">
    <source>
        <dbReference type="ARBA" id="ARBA00010923"/>
    </source>
</evidence>
<dbReference type="Proteomes" id="UP000196342">
    <property type="component" value="Unassembled WGS sequence"/>
</dbReference>
<gene>
    <name evidence="5" type="ORF">CBW21_01825</name>
</gene>
<sequence length="443" mass="49649">MSSKNNNTTTTDKAKPTLVPKLRFPEFRETQAWSERRLIDTVDRSVKWGFIGGPFGSNLKSSDYVPSGVRIIQLQNIGDGEFHNEYQIFTTEEKADELLSNNIFPGEIIMSKMGDPVGRACLIPEGHDRYVMCSDGIRLVVNPREHDKYFIYSLINSPLFRTVVEKTATGSTRKRIGLDELKSLPMRLPKKAEQQKIAECLSSVDELIAAQARKVDALKTHKKGLMQRLFPREGETQPRLRFPEFQNAGEWEPDTLESLCTAKISYGIVQAGPHVPNGMPYIKSTDLNSELCLTKLARTSDSIALKYQRSEVMPGDIVFSLRGNIGATQIVPRDIPVANLTQGTARIRPKGSVEFYIQALQSPAIRNRIISVSKGSTIQEISLETLRKVKLPHPKIDEQRCIAACLTRLDALITAEDQKLEALKTHKKGLMQQLFPSSREAEA</sequence>
<evidence type="ECO:0000259" key="4">
    <source>
        <dbReference type="Pfam" id="PF01420"/>
    </source>
</evidence>
<dbReference type="SUPFAM" id="SSF116734">
    <property type="entry name" value="DNA methylase specificity domain"/>
    <property type="match status" value="2"/>
</dbReference>
<feature type="domain" description="Type I restriction modification DNA specificity" evidence="4">
    <location>
        <begin position="250"/>
        <end position="424"/>
    </location>
</feature>